<reference evidence="1 2" key="1">
    <citation type="journal article" date="2020" name="ISME J.">
        <title>Comparative genomics reveals insights into cyanobacterial evolution and habitat adaptation.</title>
        <authorList>
            <person name="Chen M.Y."/>
            <person name="Teng W.K."/>
            <person name="Zhao L."/>
            <person name="Hu C.X."/>
            <person name="Zhou Y.K."/>
            <person name="Han B.P."/>
            <person name="Song L.R."/>
            <person name="Shu W.S."/>
        </authorList>
    </citation>
    <scope>NUCLEOTIDE SEQUENCE [LARGE SCALE GENOMIC DNA]</scope>
    <source>
        <strain evidence="1 2">FACHB-1050</strain>
    </source>
</reference>
<dbReference type="EMBL" id="JACJQY010000020">
    <property type="protein sequence ID" value="MBD2317832.1"/>
    <property type="molecule type" value="Genomic_DNA"/>
</dbReference>
<accession>A0ABR8CAQ4</accession>
<dbReference type="Proteomes" id="UP000618445">
    <property type="component" value="Unassembled WGS sequence"/>
</dbReference>
<evidence type="ECO:0000313" key="2">
    <source>
        <dbReference type="Proteomes" id="UP000618445"/>
    </source>
</evidence>
<protein>
    <submittedName>
        <fullName evidence="1">Uncharacterized protein</fullName>
    </submittedName>
</protein>
<name>A0ABR8CAQ4_9CYAN</name>
<sequence length="150" mass="15930">MKFLKLPIALLGFALVPMFLAVSPTLSQEVLKPISPKFTPDPQVYTGSAGGDIPLASIATSRASGQCQGLTQQTPNHTLTVQKNFGFLALQVSGSRNLSLLVKGPDGIYCRSGGSPELSGAWVAGNYEIWVSTPDGDRTSYRLTISETSQ</sequence>
<dbReference type="RefSeq" id="WP_190578641.1">
    <property type="nucleotide sequence ID" value="NZ_CAWPQU010000013.1"/>
</dbReference>
<keyword evidence="2" id="KW-1185">Reference proteome</keyword>
<comment type="caution">
    <text evidence="1">The sequence shown here is derived from an EMBL/GenBank/DDBJ whole genome shotgun (WGS) entry which is preliminary data.</text>
</comment>
<gene>
    <name evidence="1" type="ORF">H6G05_13370</name>
</gene>
<evidence type="ECO:0000313" key="1">
    <source>
        <dbReference type="EMBL" id="MBD2317832.1"/>
    </source>
</evidence>
<organism evidence="1 2">
    <name type="scientific">Phormidium tenue FACHB-1050</name>
    <dbReference type="NCBI Taxonomy" id="2692857"/>
    <lineage>
        <taxon>Bacteria</taxon>
        <taxon>Bacillati</taxon>
        <taxon>Cyanobacteriota</taxon>
        <taxon>Cyanophyceae</taxon>
        <taxon>Oscillatoriophycideae</taxon>
        <taxon>Oscillatoriales</taxon>
        <taxon>Oscillatoriaceae</taxon>
        <taxon>Phormidium</taxon>
    </lineage>
</organism>
<proteinExistence type="predicted"/>